<reference evidence="2" key="1">
    <citation type="submission" date="2019-07" db="EMBL/GenBank/DDBJ databases">
        <authorList>
            <person name="Weber M."/>
            <person name="Kostadinov I."/>
            <person name="Kostadinov D I."/>
        </authorList>
    </citation>
    <scope>NUCLEOTIDE SEQUENCE</scope>
    <source>
        <strain evidence="2">Gfbio:sag-sample-b02:053724c1-46a9-4a36-b237-ea2bf867836b</strain>
    </source>
</reference>
<protein>
    <submittedName>
        <fullName evidence="2">Uncharacterized protein</fullName>
    </submittedName>
</protein>
<gene>
    <name evidence="2" type="ORF">JTBB02_V1_20005</name>
</gene>
<evidence type="ECO:0000256" key="1">
    <source>
        <dbReference type="SAM" id="MobiDB-lite"/>
    </source>
</evidence>
<proteinExistence type="predicted"/>
<accession>A0A7D9D3X0</accession>
<dbReference type="EMBL" id="LR633966">
    <property type="protein sequence ID" value="VUX54876.1"/>
    <property type="molecule type" value="Genomic_DNA"/>
</dbReference>
<feature type="region of interest" description="Disordered" evidence="1">
    <location>
        <begin position="1"/>
        <end position="66"/>
    </location>
</feature>
<feature type="compositionally biased region" description="Polar residues" evidence="1">
    <location>
        <begin position="26"/>
        <end position="37"/>
    </location>
</feature>
<name>A0A7D9D3X0_9GAMM</name>
<evidence type="ECO:0000313" key="2">
    <source>
        <dbReference type="EMBL" id="VUX54876.1"/>
    </source>
</evidence>
<sequence>MAASGGKADLKNAENQDSEGPVSARSGHSISPENDQMTGRERPVVGKRAKRPEIQGSAPDSEKIPGMLAMQSGRNSVSMAMGMMEKALYSSYTPP</sequence>
<dbReference type="AlphaFoldDB" id="A0A7D9D3X0"/>
<organism evidence="2">
    <name type="scientific">uncultured Woeseiaceae bacterium</name>
    <dbReference type="NCBI Taxonomy" id="1983305"/>
    <lineage>
        <taxon>Bacteria</taxon>
        <taxon>Pseudomonadati</taxon>
        <taxon>Pseudomonadota</taxon>
        <taxon>Gammaproteobacteria</taxon>
        <taxon>Woeseiales</taxon>
        <taxon>Woeseiaceae</taxon>
        <taxon>environmental samples</taxon>
    </lineage>
</organism>